<evidence type="ECO:0000256" key="3">
    <source>
        <dbReference type="PROSITE-ProRule" id="PRU00209"/>
    </source>
</evidence>
<dbReference type="AlphaFoldDB" id="A0A2M9R4T6"/>
<dbReference type="RefSeq" id="WP_100677446.1">
    <property type="nucleotide sequence ID" value="NZ_JAJUJS010000014.1"/>
</dbReference>
<protein>
    <submittedName>
        <fullName evidence="5">tRNA-binding protein</fullName>
    </submittedName>
</protein>
<dbReference type="GO" id="GO:0000049">
    <property type="term" value="F:tRNA binding"/>
    <property type="evidence" value="ECO:0007669"/>
    <property type="project" value="UniProtKB-UniRule"/>
</dbReference>
<dbReference type="CDD" id="cd02798">
    <property type="entry name" value="tRNA_bind_CsaA"/>
    <property type="match status" value="1"/>
</dbReference>
<keyword evidence="2 3" id="KW-0694">RNA-binding</keyword>
<evidence type="ECO:0000313" key="5">
    <source>
        <dbReference type="EMBL" id="PJR03879.1"/>
    </source>
</evidence>
<dbReference type="NCBIfam" id="NF007494">
    <property type="entry name" value="PRK10089.1-3"/>
    <property type="match status" value="1"/>
</dbReference>
<comment type="caution">
    <text evidence="5">The sequence shown here is derived from an EMBL/GenBank/DDBJ whole genome shotgun (WGS) entry which is preliminary data.</text>
</comment>
<evidence type="ECO:0000313" key="6">
    <source>
        <dbReference type="Proteomes" id="UP000231960"/>
    </source>
</evidence>
<dbReference type="PROSITE" id="PS50886">
    <property type="entry name" value="TRBD"/>
    <property type="match status" value="1"/>
</dbReference>
<accession>A0A2M9R4T6</accession>
<evidence type="ECO:0000259" key="4">
    <source>
        <dbReference type="PROSITE" id="PS50886"/>
    </source>
</evidence>
<dbReference type="NCBIfam" id="TIGR02222">
    <property type="entry name" value="chap_CsaA"/>
    <property type="match status" value="1"/>
</dbReference>
<proteinExistence type="predicted"/>
<dbReference type="Proteomes" id="UP000231960">
    <property type="component" value="Unassembled WGS sequence"/>
</dbReference>
<dbReference type="InterPro" id="IPR002547">
    <property type="entry name" value="tRNA-bd_dom"/>
</dbReference>
<dbReference type="OrthoDB" id="9794564at2"/>
<gene>
    <name evidence="5" type="ORF">CDL10_04590</name>
</gene>
<dbReference type="EMBL" id="NIPO01000001">
    <property type="protein sequence ID" value="PJR03879.1"/>
    <property type="molecule type" value="Genomic_DNA"/>
</dbReference>
<name>A0A2M9R4T6_9FLAO</name>
<dbReference type="InterPro" id="IPR008231">
    <property type="entry name" value="CsaA"/>
</dbReference>
<keyword evidence="6" id="KW-1185">Reference proteome</keyword>
<dbReference type="FunFam" id="2.40.50.140:FF:000165">
    <property type="entry name" value="Chaperone CsaA"/>
    <property type="match status" value="1"/>
</dbReference>
<evidence type="ECO:0000256" key="2">
    <source>
        <dbReference type="ARBA" id="ARBA00022884"/>
    </source>
</evidence>
<dbReference type="PANTHER" id="PTHR11586">
    <property type="entry name" value="TRNA-AMINOACYLATION COFACTOR ARC1 FAMILY MEMBER"/>
    <property type="match status" value="1"/>
</dbReference>
<dbReference type="Gene3D" id="2.40.50.140">
    <property type="entry name" value="Nucleic acid-binding proteins"/>
    <property type="match status" value="1"/>
</dbReference>
<organism evidence="5 6">
    <name type="scientific">Avrilella dinanensis</name>
    <dbReference type="NCBI Taxonomy" id="2008672"/>
    <lineage>
        <taxon>Bacteria</taxon>
        <taxon>Pseudomonadati</taxon>
        <taxon>Bacteroidota</taxon>
        <taxon>Flavobacteriia</taxon>
        <taxon>Flavobacteriales</taxon>
        <taxon>Flavobacteriaceae</taxon>
        <taxon>Avrilella</taxon>
    </lineage>
</organism>
<dbReference type="InterPro" id="IPR012340">
    <property type="entry name" value="NA-bd_OB-fold"/>
</dbReference>
<dbReference type="NCBIfam" id="NF007495">
    <property type="entry name" value="PRK10089.1-4"/>
    <property type="match status" value="1"/>
</dbReference>
<sequence length="112" mass="12500">METQINWEDFAKIDIRVGTIIDAQIFEKARNPAYKVWIDFGGEGIKKTSAQITNLYDLNELIGKQVLAVINFPPKQIADFMSECLLLGAVGENKDVTLISVDKPCENGLRIS</sequence>
<feature type="domain" description="TRNA-binding" evidence="4">
    <location>
        <begin position="9"/>
        <end position="112"/>
    </location>
</feature>
<dbReference type="PANTHER" id="PTHR11586:SF37">
    <property type="entry name" value="TRNA-BINDING DOMAIN-CONTAINING PROTEIN"/>
    <property type="match status" value="1"/>
</dbReference>
<keyword evidence="1 3" id="KW-0820">tRNA-binding</keyword>
<reference evidence="5 6" key="1">
    <citation type="submission" date="2017-06" db="EMBL/GenBank/DDBJ databases">
        <title>Description of Avrilella dinanensis gen. nov. sp. nov.</title>
        <authorList>
            <person name="Leyer C."/>
            <person name="Sassi M."/>
            <person name="Minet J."/>
            <person name="Kayal S."/>
            <person name="Cattoir V."/>
        </authorList>
    </citation>
    <scope>NUCLEOTIDE SEQUENCE [LARGE SCALE GENOMIC DNA]</scope>
    <source>
        <strain evidence="5 6">UR159</strain>
    </source>
</reference>
<dbReference type="InterPro" id="IPR051270">
    <property type="entry name" value="Tyrosine-tRNA_ligase_regulator"/>
</dbReference>
<evidence type="ECO:0000256" key="1">
    <source>
        <dbReference type="ARBA" id="ARBA00022555"/>
    </source>
</evidence>
<dbReference type="Pfam" id="PF01588">
    <property type="entry name" value="tRNA_bind"/>
    <property type="match status" value="1"/>
</dbReference>
<dbReference type="SUPFAM" id="SSF50249">
    <property type="entry name" value="Nucleic acid-binding proteins"/>
    <property type="match status" value="1"/>
</dbReference>